<dbReference type="InterPro" id="IPR002645">
    <property type="entry name" value="STAS_dom"/>
</dbReference>
<evidence type="ECO:0000313" key="4">
    <source>
        <dbReference type="EMBL" id="OXR45001.1"/>
    </source>
</evidence>
<reference evidence="4 5" key="1">
    <citation type="submission" date="2017-07" db="EMBL/GenBank/DDBJ databases">
        <title>First draft Genome Sequence of Nocardia cerradoensis isolated from human infection.</title>
        <authorList>
            <person name="Carrasco G."/>
        </authorList>
    </citation>
    <scope>NUCLEOTIDE SEQUENCE [LARGE SCALE GENOMIC DNA]</scope>
    <source>
        <strain evidence="4 5">CNM20130759</strain>
    </source>
</reference>
<dbReference type="PANTHER" id="PTHR33495:SF2">
    <property type="entry name" value="ANTI-SIGMA FACTOR ANTAGONIST TM_1081-RELATED"/>
    <property type="match status" value="1"/>
</dbReference>
<dbReference type="NCBIfam" id="TIGR00377">
    <property type="entry name" value="ant_ant_sig"/>
    <property type="match status" value="1"/>
</dbReference>
<evidence type="ECO:0000313" key="5">
    <source>
        <dbReference type="Proteomes" id="UP000215506"/>
    </source>
</evidence>
<dbReference type="CDD" id="cd07043">
    <property type="entry name" value="STAS_anti-anti-sigma_factors"/>
    <property type="match status" value="1"/>
</dbReference>
<dbReference type="Proteomes" id="UP000215506">
    <property type="component" value="Unassembled WGS sequence"/>
</dbReference>
<dbReference type="InterPro" id="IPR036513">
    <property type="entry name" value="STAS_dom_sf"/>
</dbReference>
<feature type="domain" description="STAS" evidence="3">
    <location>
        <begin position="10"/>
        <end position="116"/>
    </location>
</feature>
<dbReference type="GO" id="GO:0043856">
    <property type="term" value="F:anti-sigma factor antagonist activity"/>
    <property type="evidence" value="ECO:0007669"/>
    <property type="project" value="InterPro"/>
</dbReference>
<evidence type="ECO:0000256" key="2">
    <source>
        <dbReference type="RuleBase" id="RU003749"/>
    </source>
</evidence>
<dbReference type="Gene3D" id="3.30.750.24">
    <property type="entry name" value="STAS domain"/>
    <property type="match status" value="1"/>
</dbReference>
<gene>
    <name evidence="4" type="primary">rsfB_1</name>
    <name evidence="4" type="ORF">B7C42_02958</name>
</gene>
<protein>
    <recommendedName>
        <fullName evidence="2">Anti-sigma factor antagonist</fullName>
    </recommendedName>
</protein>
<dbReference type="RefSeq" id="WP_094025591.1">
    <property type="nucleotide sequence ID" value="NZ_NGAF01000005.1"/>
</dbReference>
<name>A0A231H801_9NOCA</name>
<dbReference type="PANTHER" id="PTHR33495">
    <property type="entry name" value="ANTI-SIGMA FACTOR ANTAGONIST TM_1081-RELATED-RELATED"/>
    <property type="match status" value="1"/>
</dbReference>
<dbReference type="Pfam" id="PF01740">
    <property type="entry name" value="STAS"/>
    <property type="match status" value="1"/>
</dbReference>
<sequence>MSGERVSPLLRTEQRTEGSAVVVTVAGEVDMNSAPELQSALDRALQGEPTAVVLDMTEVGFLGSAGLSVLLATSQSTATGGLRVVASPAVRRPIEVTALDALLPLFPTVADALAAPEQTTSA</sequence>
<dbReference type="InterPro" id="IPR003658">
    <property type="entry name" value="Anti-sigma_ant"/>
</dbReference>
<accession>A0A231H801</accession>
<comment type="similarity">
    <text evidence="1 2">Belongs to the anti-sigma-factor antagonist family.</text>
</comment>
<evidence type="ECO:0000256" key="1">
    <source>
        <dbReference type="ARBA" id="ARBA00009013"/>
    </source>
</evidence>
<dbReference type="EMBL" id="NGAF01000005">
    <property type="protein sequence ID" value="OXR45001.1"/>
    <property type="molecule type" value="Genomic_DNA"/>
</dbReference>
<keyword evidence="5" id="KW-1185">Reference proteome</keyword>
<dbReference type="AlphaFoldDB" id="A0A231H801"/>
<dbReference type="PROSITE" id="PS50801">
    <property type="entry name" value="STAS"/>
    <property type="match status" value="1"/>
</dbReference>
<proteinExistence type="inferred from homology"/>
<comment type="caution">
    <text evidence="4">The sequence shown here is derived from an EMBL/GenBank/DDBJ whole genome shotgun (WGS) entry which is preliminary data.</text>
</comment>
<dbReference type="SUPFAM" id="SSF52091">
    <property type="entry name" value="SpoIIaa-like"/>
    <property type="match status" value="1"/>
</dbReference>
<evidence type="ECO:0000259" key="3">
    <source>
        <dbReference type="PROSITE" id="PS50801"/>
    </source>
</evidence>
<organism evidence="4 5">
    <name type="scientific">Nocardia cerradoensis</name>
    <dbReference type="NCBI Taxonomy" id="85688"/>
    <lineage>
        <taxon>Bacteria</taxon>
        <taxon>Bacillati</taxon>
        <taxon>Actinomycetota</taxon>
        <taxon>Actinomycetes</taxon>
        <taxon>Mycobacteriales</taxon>
        <taxon>Nocardiaceae</taxon>
        <taxon>Nocardia</taxon>
    </lineage>
</organism>